<dbReference type="PANTHER" id="PTHR44147:SF2">
    <property type="entry name" value="DEHYDROGENASE_REDUCTASE SDR FAMILY MEMBER 1"/>
    <property type="match status" value="1"/>
</dbReference>
<dbReference type="InterPro" id="IPR036291">
    <property type="entry name" value="NAD(P)-bd_dom_sf"/>
</dbReference>
<dbReference type="Gene3D" id="3.40.50.720">
    <property type="entry name" value="NAD(P)-binding Rossmann-like Domain"/>
    <property type="match status" value="1"/>
</dbReference>
<reference evidence="1 2" key="1">
    <citation type="journal article" date="2006" name="Proc. Natl. Acad. Sci. U.S.A.">
        <title>Evolution of sensory complexity recorded in a myxobacterial genome.</title>
        <authorList>
            <person name="Goldman B.S."/>
            <person name="Nierman W.C."/>
            <person name="Kaiser D."/>
            <person name="Slater S.C."/>
            <person name="Durkin A.S."/>
            <person name="Eisen J.A."/>
            <person name="Ronning C.M."/>
            <person name="Barbazuk W.B."/>
            <person name="Blanchard M."/>
            <person name="Field C."/>
            <person name="Halling C."/>
            <person name="Hinkle G."/>
            <person name="Iartchuk O."/>
            <person name="Kim H.S."/>
            <person name="Mackenzie C."/>
            <person name="Madupu R."/>
            <person name="Miller N."/>
            <person name="Shvartsbeyn A."/>
            <person name="Sullivan S.A."/>
            <person name="Vaudin M."/>
            <person name="Wiegand R."/>
            <person name="Kaplan H.B."/>
        </authorList>
    </citation>
    <scope>NUCLEOTIDE SEQUENCE [LARGE SCALE GENOMIC DNA]</scope>
    <source>
        <strain evidence="2">DK1622</strain>
    </source>
</reference>
<dbReference type="NCBIfam" id="NF006159">
    <property type="entry name" value="PRK08303.1"/>
    <property type="match status" value="1"/>
</dbReference>
<organism evidence="1 2">
    <name type="scientific">Myxococcus xanthus (strain DK1622)</name>
    <dbReference type="NCBI Taxonomy" id="246197"/>
    <lineage>
        <taxon>Bacteria</taxon>
        <taxon>Pseudomonadati</taxon>
        <taxon>Myxococcota</taxon>
        <taxon>Myxococcia</taxon>
        <taxon>Myxococcales</taxon>
        <taxon>Cystobacterineae</taxon>
        <taxon>Myxococcaceae</taxon>
        <taxon>Myxococcus</taxon>
    </lineage>
</organism>
<dbReference type="SUPFAM" id="SSF51735">
    <property type="entry name" value="NAD(P)-binding Rossmann-fold domains"/>
    <property type="match status" value="1"/>
</dbReference>
<dbReference type="KEGG" id="mxa:MXAN_2554"/>
<dbReference type="OrthoDB" id="63584at2"/>
<dbReference type="EnsemblBacteria" id="ABF93035">
    <property type="protein sequence ID" value="ABF93035"/>
    <property type="gene ID" value="MXAN_2554"/>
</dbReference>
<dbReference type="EMBL" id="CP000113">
    <property type="protein sequence ID" value="ABF93035.1"/>
    <property type="molecule type" value="Genomic_DNA"/>
</dbReference>
<dbReference type="Pfam" id="PF00106">
    <property type="entry name" value="adh_short"/>
    <property type="match status" value="1"/>
</dbReference>
<evidence type="ECO:0000313" key="2">
    <source>
        <dbReference type="Proteomes" id="UP000002402"/>
    </source>
</evidence>
<name>Q1D9A0_MYXXD</name>
<dbReference type="HOGENOM" id="CLU_010194_14_1_7"/>
<keyword evidence="2" id="KW-1185">Reference proteome</keyword>
<accession>Q1D9A0</accession>
<dbReference type="PRINTS" id="PR00081">
    <property type="entry name" value="GDHRDH"/>
</dbReference>
<evidence type="ECO:0000313" key="1">
    <source>
        <dbReference type="EMBL" id="ABF93035.1"/>
    </source>
</evidence>
<dbReference type="STRING" id="246197.MXAN_2554"/>
<dbReference type="eggNOG" id="COG1028">
    <property type="taxonomic scope" value="Bacteria"/>
</dbReference>
<gene>
    <name evidence="1" type="ordered locus">MXAN_2554</name>
</gene>
<dbReference type="InterPro" id="IPR002347">
    <property type="entry name" value="SDR_fam"/>
</dbReference>
<dbReference type="Proteomes" id="UP000002402">
    <property type="component" value="Chromosome"/>
</dbReference>
<sequence length="320" mass="34733">MPAMKPLEGRVALVAGATRGAGRGIATMLGEAGATVYCTGRSVRGRPATGSRPETIEETAEIVDAKGGRGIAVRVDHSVESEVEALCARIQREQGRLDILVNDIWGGDGLTEFGPAFWKQSAAKGQQMFERAVFTHLLTSRHAVPLMLGGERGLIVEITDGDSFGYRGNLWYDLVKMSVIRLAFGMSWELRRTKVTALALTPGFLRSEEMLENFGVTEANWREGAAKDPHFIASESPCYVGRAVAALAADPNVGAKAGRVFSSWALAREYGFTDADGSQPHWGDYFARAFGRPYQVADEDAYTSWRDGPMEIASPDWPLG</sequence>
<dbReference type="PANTHER" id="PTHR44147">
    <property type="entry name" value="DEHYDROGENASE/REDUCTASE SDR FAMILY MEMBER 1"/>
    <property type="match status" value="1"/>
</dbReference>
<proteinExistence type="predicted"/>
<dbReference type="AlphaFoldDB" id="Q1D9A0"/>
<protein>
    <submittedName>
        <fullName evidence="1">Oxidoreductase, short chain dehydrogenase/reductase family</fullName>
    </submittedName>
</protein>